<comment type="similarity">
    <text evidence="2">Belongs to the UPF0073 (Hly-III) family.</text>
</comment>
<evidence type="ECO:0000256" key="8">
    <source>
        <dbReference type="SAM" id="Phobius"/>
    </source>
</evidence>
<dbReference type="PANTHER" id="PTHR20855:SF3">
    <property type="entry name" value="LD03007P"/>
    <property type="match status" value="1"/>
</dbReference>
<accession>A0A6P1M2C0</accession>
<feature type="transmembrane region" description="Helical" evidence="8">
    <location>
        <begin position="143"/>
        <end position="163"/>
    </location>
</feature>
<keyword evidence="6 8" id="KW-0472">Membrane</keyword>
<evidence type="ECO:0000256" key="2">
    <source>
        <dbReference type="ARBA" id="ARBA00008488"/>
    </source>
</evidence>
<evidence type="ECO:0000256" key="4">
    <source>
        <dbReference type="ARBA" id="ARBA00022692"/>
    </source>
</evidence>
<evidence type="ECO:0000256" key="3">
    <source>
        <dbReference type="ARBA" id="ARBA00022475"/>
    </source>
</evidence>
<dbReference type="Pfam" id="PF03006">
    <property type="entry name" value="HlyIII"/>
    <property type="match status" value="1"/>
</dbReference>
<organism evidence="9 10">
    <name type="scientific">Tichowtungia aerotolerans</name>
    <dbReference type="NCBI Taxonomy" id="2697043"/>
    <lineage>
        <taxon>Bacteria</taxon>
        <taxon>Pseudomonadati</taxon>
        <taxon>Kiritimatiellota</taxon>
        <taxon>Tichowtungiia</taxon>
        <taxon>Tichowtungiales</taxon>
        <taxon>Tichowtungiaceae</taxon>
        <taxon>Tichowtungia</taxon>
    </lineage>
</organism>
<keyword evidence="7" id="KW-0862">Zinc</keyword>
<dbReference type="InterPro" id="IPR005744">
    <property type="entry name" value="Hy-lIII"/>
</dbReference>
<dbReference type="GO" id="GO:0005886">
    <property type="term" value="C:plasma membrane"/>
    <property type="evidence" value="ECO:0007669"/>
    <property type="project" value="UniProtKB-SubCell"/>
</dbReference>
<feature type="transmembrane region" description="Helical" evidence="8">
    <location>
        <begin position="51"/>
        <end position="73"/>
    </location>
</feature>
<evidence type="ECO:0000313" key="9">
    <source>
        <dbReference type="EMBL" id="QHI68979.1"/>
    </source>
</evidence>
<feature type="binding site" evidence="7">
    <location>
        <position position="201"/>
    </location>
    <ligand>
        <name>Zn(2+)</name>
        <dbReference type="ChEBI" id="CHEBI:29105"/>
    </ligand>
</feature>
<evidence type="ECO:0000313" key="10">
    <source>
        <dbReference type="Proteomes" id="UP000464954"/>
    </source>
</evidence>
<comment type="subcellular location">
    <subcellularLocation>
        <location evidence="1">Cell membrane</location>
        <topology evidence="1">Multi-pass membrane protein</topology>
    </subcellularLocation>
</comment>
<dbReference type="KEGG" id="taer:GT409_05780"/>
<feature type="binding site" evidence="7">
    <location>
        <position position="197"/>
    </location>
    <ligand>
        <name>Zn(2+)</name>
        <dbReference type="ChEBI" id="CHEBI:29105"/>
    </ligand>
</feature>
<evidence type="ECO:0000256" key="1">
    <source>
        <dbReference type="ARBA" id="ARBA00004651"/>
    </source>
</evidence>
<feature type="transmembrane region" description="Helical" evidence="8">
    <location>
        <begin position="114"/>
        <end position="136"/>
    </location>
</feature>
<keyword evidence="7" id="KW-0479">Metal-binding</keyword>
<evidence type="ECO:0000256" key="7">
    <source>
        <dbReference type="PIRSR" id="PIRSR604254-1"/>
    </source>
</evidence>
<proteinExistence type="inferred from homology"/>
<dbReference type="GO" id="GO:0140911">
    <property type="term" value="F:pore-forming activity"/>
    <property type="evidence" value="ECO:0007669"/>
    <property type="project" value="InterPro"/>
</dbReference>
<name>A0A6P1M2C0_9BACT</name>
<sequence>MKKYEKPLKTDERHETPAEHIANAITHGLGFGLSVACLVLLVVFASLRRGVWEVVSCSIYGATLVILYLASTLYHSIHMPRVRRVLNIIDHAAIYLLIAGTYTPYLLVPLRGTFGWSLFGVVWGIAAVGIVFQALFISRFKILSTLSYVAMGWMVVATIVPLLKALPVMGIVWLATGGLCYTLGVVFYVWQRLRFAHAIWHLFVLAGSICHFFGILFFVAT</sequence>
<evidence type="ECO:0000256" key="5">
    <source>
        <dbReference type="ARBA" id="ARBA00022989"/>
    </source>
</evidence>
<keyword evidence="5 8" id="KW-1133">Transmembrane helix</keyword>
<feature type="transmembrane region" description="Helical" evidence="8">
    <location>
        <begin position="169"/>
        <end position="190"/>
    </location>
</feature>
<keyword evidence="10" id="KW-1185">Reference proteome</keyword>
<dbReference type="InterPro" id="IPR004254">
    <property type="entry name" value="AdipoR/HlyIII-related"/>
</dbReference>
<evidence type="ECO:0000256" key="6">
    <source>
        <dbReference type="ARBA" id="ARBA00023136"/>
    </source>
</evidence>
<dbReference type="RefSeq" id="WP_160627827.1">
    <property type="nucleotide sequence ID" value="NZ_CP047593.1"/>
</dbReference>
<dbReference type="NCBIfam" id="TIGR01065">
    <property type="entry name" value="hlyIII"/>
    <property type="match status" value="1"/>
</dbReference>
<dbReference type="AlphaFoldDB" id="A0A6P1M2C0"/>
<reference evidence="9 10" key="1">
    <citation type="submission" date="2020-01" db="EMBL/GenBank/DDBJ databases">
        <title>Ponticoccus aerotolerans gen. nov., sp. nov., an anaerobic bacterium and proposal of Ponticoccusceae fam. nov., Ponticoccusles ord. nov. and Ponticoccuse classis nov. in the phylum Kiritimatiellaeota.</title>
        <authorList>
            <person name="Zhou L.Y."/>
            <person name="Du Z.J."/>
        </authorList>
    </citation>
    <scope>NUCLEOTIDE SEQUENCE [LARGE SCALE GENOMIC DNA]</scope>
    <source>
        <strain evidence="9 10">S-5007</strain>
    </source>
</reference>
<feature type="transmembrane region" description="Helical" evidence="8">
    <location>
        <begin position="202"/>
        <end position="220"/>
    </location>
</feature>
<keyword evidence="4 8" id="KW-0812">Transmembrane</keyword>
<dbReference type="PANTHER" id="PTHR20855">
    <property type="entry name" value="ADIPOR/PROGESTIN RECEPTOR-RELATED"/>
    <property type="match status" value="1"/>
</dbReference>
<protein>
    <submittedName>
        <fullName evidence="9">Hemolysin III family protein</fullName>
    </submittedName>
</protein>
<dbReference type="EMBL" id="CP047593">
    <property type="protein sequence ID" value="QHI68979.1"/>
    <property type="molecule type" value="Genomic_DNA"/>
</dbReference>
<feature type="transmembrane region" description="Helical" evidence="8">
    <location>
        <begin position="21"/>
        <end position="45"/>
    </location>
</feature>
<dbReference type="Proteomes" id="UP000464954">
    <property type="component" value="Chromosome"/>
</dbReference>
<gene>
    <name evidence="9" type="ORF">GT409_05780</name>
</gene>
<dbReference type="GO" id="GO:0046872">
    <property type="term" value="F:metal ion binding"/>
    <property type="evidence" value="ECO:0007669"/>
    <property type="project" value="UniProtKB-KW"/>
</dbReference>
<feature type="transmembrane region" description="Helical" evidence="8">
    <location>
        <begin position="85"/>
        <end position="108"/>
    </location>
</feature>
<keyword evidence="3" id="KW-1003">Cell membrane</keyword>
<feature type="binding site" evidence="7">
    <location>
        <position position="75"/>
    </location>
    <ligand>
        <name>Zn(2+)</name>
        <dbReference type="ChEBI" id="CHEBI:29105"/>
    </ligand>
</feature>